<organism evidence="1 2">
    <name type="scientific">Burkholderia lata (strain ATCC 17760 / DSM 23089 / LMG 22485 / NCIMB 9086 / R18194 / 383)</name>
    <dbReference type="NCBI Taxonomy" id="482957"/>
    <lineage>
        <taxon>Bacteria</taxon>
        <taxon>Pseudomonadati</taxon>
        <taxon>Pseudomonadota</taxon>
        <taxon>Betaproteobacteria</taxon>
        <taxon>Burkholderiales</taxon>
        <taxon>Burkholderiaceae</taxon>
        <taxon>Burkholderia</taxon>
        <taxon>Burkholderia cepacia complex</taxon>
    </lineage>
</organism>
<protein>
    <submittedName>
        <fullName evidence="1">Uncharacterized protein</fullName>
    </submittedName>
</protein>
<dbReference type="Proteomes" id="UP000002705">
    <property type="component" value="Chromosome 2"/>
</dbReference>
<dbReference type="KEGG" id="bur:Bcep18194_B0598"/>
<sequence length="81" mass="9050">MSYPSDRIDIGWQPVRRDACRDAARMSLGCLSNFFWYVTEYFQRHSNLFSTTASVRRSIAGIVQRAAGNAAGTRNTALDCA</sequence>
<accession>Q399Z9</accession>
<keyword evidence="2" id="KW-1185">Reference proteome</keyword>
<evidence type="ECO:0000313" key="2">
    <source>
        <dbReference type="Proteomes" id="UP000002705"/>
    </source>
</evidence>
<gene>
    <name evidence="1" type="ordered locus">Bcep18194_B0598</name>
</gene>
<reference evidence="1" key="1">
    <citation type="submission" date="2005-10" db="EMBL/GenBank/DDBJ databases">
        <title>Complete sequence of chromosome 2 of Burkholderia sp. 383.</title>
        <authorList>
            <consortium name="US DOE Joint Genome Institute"/>
            <person name="Copeland A."/>
            <person name="Lucas S."/>
            <person name="Lapidus A."/>
            <person name="Barry K."/>
            <person name="Detter J.C."/>
            <person name="Glavina T."/>
            <person name="Hammon N."/>
            <person name="Israni S."/>
            <person name="Pitluck S."/>
            <person name="Chain P."/>
            <person name="Malfatti S."/>
            <person name="Shin M."/>
            <person name="Vergez L."/>
            <person name="Schmutz J."/>
            <person name="Larimer F."/>
            <person name="Land M."/>
            <person name="Kyrpides N."/>
            <person name="Lykidis A."/>
            <person name="Richardson P."/>
        </authorList>
    </citation>
    <scope>NUCLEOTIDE SEQUENCE [LARGE SCALE GENOMIC DNA]</scope>
    <source>
        <strain evidence="1">383</strain>
    </source>
</reference>
<dbReference type="HOGENOM" id="CLU_2567249_0_0_4"/>
<dbReference type="AlphaFoldDB" id="Q399Z9"/>
<name>Q399Z9_BURL3</name>
<dbReference type="EMBL" id="CP000152">
    <property type="protein sequence ID" value="ABB10712.1"/>
    <property type="molecule type" value="Genomic_DNA"/>
</dbReference>
<dbReference type="PATRIC" id="fig|482957.22.peg.4208"/>
<evidence type="ECO:0000313" key="1">
    <source>
        <dbReference type="EMBL" id="ABB10712.1"/>
    </source>
</evidence>
<proteinExistence type="predicted"/>